<feature type="signal peptide" evidence="2">
    <location>
        <begin position="1"/>
        <end position="23"/>
    </location>
</feature>
<dbReference type="Gene3D" id="1.20.144.10">
    <property type="entry name" value="Phosphatidic acid phosphatase type 2/haloperoxidase"/>
    <property type="match status" value="1"/>
</dbReference>
<keyword evidence="2" id="KW-0732">Signal</keyword>
<dbReference type="AlphaFoldDB" id="I4B4E5"/>
<feature type="transmembrane region" description="Helical" evidence="1">
    <location>
        <begin position="213"/>
        <end position="230"/>
    </location>
</feature>
<reference evidence="4 5" key="1">
    <citation type="submission" date="2012-06" db="EMBL/GenBank/DDBJ databases">
        <title>The complete chromosome of genome of Turneriella parva DSM 21527.</title>
        <authorList>
            <consortium name="US DOE Joint Genome Institute (JGI-PGF)"/>
            <person name="Lucas S."/>
            <person name="Han J."/>
            <person name="Lapidus A."/>
            <person name="Bruce D."/>
            <person name="Goodwin L."/>
            <person name="Pitluck S."/>
            <person name="Peters L."/>
            <person name="Kyrpides N."/>
            <person name="Mavromatis K."/>
            <person name="Ivanova N."/>
            <person name="Mikhailova N."/>
            <person name="Chertkov O."/>
            <person name="Detter J.C."/>
            <person name="Tapia R."/>
            <person name="Han C."/>
            <person name="Land M."/>
            <person name="Hauser L."/>
            <person name="Markowitz V."/>
            <person name="Cheng J.-F."/>
            <person name="Hugenholtz P."/>
            <person name="Woyke T."/>
            <person name="Wu D."/>
            <person name="Gronow S."/>
            <person name="Wellnitz S."/>
            <person name="Brambilla E."/>
            <person name="Klenk H.-P."/>
            <person name="Eisen J.A."/>
        </authorList>
    </citation>
    <scope>NUCLEOTIDE SEQUENCE [LARGE SCALE GENOMIC DNA]</scope>
    <source>
        <strain evidence="5">ATCC BAA-1111 / DSM 21527 / NCTC 11395 / H</strain>
    </source>
</reference>
<evidence type="ECO:0000259" key="3">
    <source>
        <dbReference type="Pfam" id="PF01569"/>
    </source>
</evidence>
<protein>
    <submittedName>
        <fullName evidence="4">Phosphoesterase PA-phosphatase related protein</fullName>
    </submittedName>
</protein>
<evidence type="ECO:0000256" key="2">
    <source>
        <dbReference type="SAM" id="SignalP"/>
    </source>
</evidence>
<dbReference type="Proteomes" id="UP000006048">
    <property type="component" value="Chromosome"/>
</dbReference>
<accession>I4B4E5</accession>
<gene>
    <name evidence="4" type="ordered locus">Turpa_1504</name>
</gene>
<feature type="transmembrane region" description="Helical" evidence="1">
    <location>
        <begin position="236"/>
        <end position="258"/>
    </location>
</feature>
<dbReference type="InterPro" id="IPR000326">
    <property type="entry name" value="PAP2/HPO"/>
</dbReference>
<organism evidence="4 5">
    <name type="scientific">Turneriella parva (strain ATCC BAA-1111 / DSM 21527 / NCTC 11395 / H)</name>
    <name type="common">Leptospira parva</name>
    <dbReference type="NCBI Taxonomy" id="869212"/>
    <lineage>
        <taxon>Bacteria</taxon>
        <taxon>Pseudomonadati</taxon>
        <taxon>Spirochaetota</taxon>
        <taxon>Spirochaetia</taxon>
        <taxon>Leptospirales</taxon>
        <taxon>Leptospiraceae</taxon>
        <taxon>Turneriella</taxon>
    </lineage>
</organism>
<feature type="transmembrane region" description="Helical" evidence="1">
    <location>
        <begin position="91"/>
        <end position="113"/>
    </location>
</feature>
<proteinExistence type="predicted"/>
<keyword evidence="1" id="KW-1133">Transmembrane helix</keyword>
<dbReference type="SUPFAM" id="SSF48317">
    <property type="entry name" value="Acid phosphatase/Vanadium-dependent haloperoxidase"/>
    <property type="match status" value="1"/>
</dbReference>
<evidence type="ECO:0000256" key="1">
    <source>
        <dbReference type="SAM" id="Phobius"/>
    </source>
</evidence>
<dbReference type="InterPro" id="IPR036938">
    <property type="entry name" value="PAP2/HPO_sf"/>
</dbReference>
<sequence length="301" mass="33398">MTMRAVLRRLTIFLLLISSLSLAAADTADTQHAGRRLHPWHNVFGNLYDSYAGYNSLWHLGAFASTYAIVKTGADDEAQRIFWRDPIGRDFGRTGLFLGWFFQILPATGMYLWGLKASDNELVGAGSATIQAIATTGLVTMALKFISGRQAPLKDGDPNAPSTFTRTTDSSDFRFFNTDFSRGEGRFFWPSGHTSSTITFVSALYAYYPNKHWIAWVGYPVTLAMGVSMIENDSHWLSDVVAGAMIGHIIGYTTGANFRRDFNGSRGKGEESASSREKIRYAQASIVPRRDSTYLALSFEF</sequence>
<evidence type="ECO:0000313" key="4">
    <source>
        <dbReference type="EMBL" id="AFM12152.1"/>
    </source>
</evidence>
<feature type="chain" id="PRO_5003685878" evidence="2">
    <location>
        <begin position="24"/>
        <end position="301"/>
    </location>
</feature>
<name>I4B4E5_TURPD</name>
<dbReference type="EMBL" id="CP002959">
    <property type="protein sequence ID" value="AFM12152.1"/>
    <property type="molecule type" value="Genomic_DNA"/>
</dbReference>
<dbReference type="HOGENOM" id="CLU_899987_0_0_12"/>
<dbReference type="STRING" id="869212.Turpa_1504"/>
<dbReference type="KEGG" id="tpx:Turpa_1504"/>
<feature type="transmembrane region" description="Helical" evidence="1">
    <location>
        <begin position="125"/>
        <end position="146"/>
    </location>
</feature>
<dbReference type="Pfam" id="PF01569">
    <property type="entry name" value="PAP2"/>
    <property type="match status" value="1"/>
</dbReference>
<keyword evidence="5" id="KW-1185">Reference proteome</keyword>
<feature type="transmembrane region" description="Helical" evidence="1">
    <location>
        <begin position="51"/>
        <end position="70"/>
    </location>
</feature>
<keyword evidence="1" id="KW-0472">Membrane</keyword>
<evidence type="ECO:0000313" key="5">
    <source>
        <dbReference type="Proteomes" id="UP000006048"/>
    </source>
</evidence>
<keyword evidence="1" id="KW-0812">Transmembrane</keyword>
<feature type="domain" description="Phosphatidic acid phosphatase type 2/haloperoxidase" evidence="3">
    <location>
        <begin position="132"/>
        <end position="253"/>
    </location>
</feature>